<evidence type="ECO:0000313" key="6">
    <source>
        <dbReference type="EMBL" id="RQO94797.1"/>
    </source>
</evidence>
<dbReference type="GO" id="GO:0005634">
    <property type="term" value="C:nucleus"/>
    <property type="evidence" value="ECO:0000318"/>
    <property type="project" value="GO_Central"/>
</dbReference>
<evidence type="ECO:0000256" key="1">
    <source>
        <dbReference type="ARBA" id="ARBA00005862"/>
    </source>
</evidence>
<evidence type="ECO:0000259" key="5">
    <source>
        <dbReference type="Pfam" id="PF03441"/>
    </source>
</evidence>
<dbReference type="GO" id="GO:0005737">
    <property type="term" value="C:cytoplasm"/>
    <property type="evidence" value="ECO:0000318"/>
    <property type="project" value="GO_Central"/>
</dbReference>
<proteinExistence type="inferred from homology"/>
<dbReference type="SMR" id="A0A3N7FEZ4"/>
<dbReference type="InterPro" id="IPR002081">
    <property type="entry name" value="Cryptochrome/DNA_photolyase_1"/>
</dbReference>
<organism evidence="6 7">
    <name type="scientific">Populus trichocarpa</name>
    <name type="common">Western balsam poplar</name>
    <name type="synonym">Populus balsamifera subsp. trichocarpa</name>
    <dbReference type="NCBI Taxonomy" id="3694"/>
    <lineage>
        <taxon>Eukaryota</taxon>
        <taxon>Viridiplantae</taxon>
        <taxon>Streptophyta</taxon>
        <taxon>Embryophyta</taxon>
        <taxon>Tracheophyta</taxon>
        <taxon>Spermatophyta</taxon>
        <taxon>Magnoliopsida</taxon>
        <taxon>eudicotyledons</taxon>
        <taxon>Gunneridae</taxon>
        <taxon>Pentapetalae</taxon>
        <taxon>rosids</taxon>
        <taxon>fabids</taxon>
        <taxon>Malpighiales</taxon>
        <taxon>Salicaceae</taxon>
        <taxon>Saliceae</taxon>
        <taxon>Populus</taxon>
    </lineage>
</organism>
<evidence type="ECO:0000313" key="7">
    <source>
        <dbReference type="Proteomes" id="UP000006729"/>
    </source>
</evidence>
<dbReference type="GO" id="GO:0032922">
    <property type="term" value="P:circadian regulation of gene expression"/>
    <property type="evidence" value="ECO:0000318"/>
    <property type="project" value="GO_Central"/>
</dbReference>
<dbReference type="InterPro" id="IPR036134">
    <property type="entry name" value="Crypto/Photolyase_FAD-like_sf"/>
</dbReference>
<dbReference type="InParanoid" id="A0A3N7FEZ4"/>
<dbReference type="InterPro" id="IPR005101">
    <property type="entry name" value="Cryptochr/Photolyase_FAD-bd"/>
</dbReference>
<keyword evidence="2 4" id="KW-0285">Flavoprotein</keyword>
<comment type="similarity">
    <text evidence="1">Belongs to the DNA photolyase class-1 family.</text>
</comment>
<dbReference type="AlphaFoldDB" id="A0A3N7FEZ4"/>
<dbReference type="STRING" id="3694.A0A3N7FEZ4"/>
<dbReference type="Gene3D" id="1.10.579.10">
    <property type="entry name" value="DNA Cyclobutane Dipyrimidine Photolyase, subunit A, domain 3"/>
    <property type="match status" value="1"/>
</dbReference>
<dbReference type="SUPFAM" id="SSF48173">
    <property type="entry name" value="Cryptochrome/photolyase FAD-binding domain"/>
    <property type="match status" value="1"/>
</dbReference>
<dbReference type="Pfam" id="PF03441">
    <property type="entry name" value="FAD_binding_7"/>
    <property type="match status" value="1"/>
</dbReference>
<dbReference type="Proteomes" id="UP000006729">
    <property type="component" value="Chromosome 8"/>
</dbReference>
<feature type="domain" description="Cryptochrome/DNA photolyase FAD-binding" evidence="5">
    <location>
        <begin position="77"/>
        <end position="175"/>
    </location>
</feature>
<comment type="cofactor">
    <cofactor evidence="4">
        <name>FAD</name>
        <dbReference type="ChEBI" id="CHEBI:57692"/>
    </cofactor>
    <text evidence="4">Binds 1 FAD per subunit.</text>
</comment>
<evidence type="ECO:0000256" key="3">
    <source>
        <dbReference type="ARBA" id="ARBA00022827"/>
    </source>
</evidence>
<protein>
    <recommendedName>
        <fullName evidence="5">Cryptochrome/DNA photolyase FAD-binding domain-containing protein</fullName>
    </recommendedName>
</protein>
<dbReference type="GO" id="GO:0003677">
    <property type="term" value="F:DNA binding"/>
    <property type="evidence" value="ECO:0000318"/>
    <property type="project" value="GO_Central"/>
</dbReference>
<feature type="binding site" evidence="4">
    <location>
        <begin position="34"/>
        <end position="38"/>
    </location>
    <ligand>
        <name>FAD</name>
        <dbReference type="ChEBI" id="CHEBI:57692"/>
    </ligand>
</feature>
<accession>A0A3N7FEZ4</accession>
<keyword evidence="3 4" id="KW-0274">FAD</keyword>
<sequence length="197" mass="23262">MVPRLGQCCKALAEFVEQHLVGHAKSRLRVGSFSSLLSPYLHFGELSVRKVFWCVQMKQLLWSKEENSVGKESVTQFLRSIGLRECSRYLCFNFPFTHERLLLSNLKYFPWNANQVHFKAWRQGRTGYPLVDDGMRELWAIGWIHNRIRAIVSSFAVKVLLLPWRWGLKYFWDTFGCRFGKRYPWLAVYFGQLTRCS</sequence>
<evidence type="ECO:0000256" key="4">
    <source>
        <dbReference type="PIRSR" id="PIRSR602081-1"/>
    </source>
</evidence>
<name>A0A3N7FEZ4_POPTR</name>
<feature type="binding site" evidence="4">
    <location>
        <position position="77"/>
    </location>
    <ligand>
        <name>FAD</name>
        <dbReference type="ChEBI" id="CHEBI:57692"/>
    </ligand>
</feature>
<reference evidence="6 7" key="1">
    <citation type="journal article" date="2006" name="Science">
        <title>The genome of black cottonwood, Populus trichocarpa (Torr. &amp; Gray).</title>
        <authorList>
            <person name="Tuskan G.A."/>
            <person name="Difazio S."/>
            <person name="Jansson S."/>
            <person name="Bohlmann J."/>
            <person name="Grigoriev I."/>
            <person name="Hellsten U."/>
            <person name="Putnam N."/>
            <person name="Ralph S."/>
            <person name="Rombauts S."/>
            <person name="Salamov A."/>
            <person name="Schein J."/>
            <person name="Sterck L."/>
            <person name="Aerts A."/>
            <person name="Bhalerao R.R."/>
            <person name="Bhalerao R.P."/>
            <person name="Blaudez D."/>
            <person name="Boerjan W."/>
            <person name="Brun A."/>
            <person name="Brunner A."/>
            <person name="Busov V."/>
            <person name="Campbell M."/>
            <person name="Carlson J."/>
            <person name="Chalot M."/>
            <person name="Chapman J."/>
            <person name="Chen G.L."/>
            <person name="Cooper D."/>
            <person name="Coutinho P.M."/>
            <person name="Couturier J."/>
            <person name="Covert S."/>
            <person name="Cronk Q."/>
            <person name="Cunningham R."/>
            <person name="Davis J."/>
            <person name="Degroeve S."/>
            <person name="Dejardin A."/>
            <person name="Depamphilis C."/>
            <person name="Detter J."/>
            <person name="Dirks B."/>
            <person name="Dubchak I."/>
            <person name="Duplessis S."/>
            <person name="Ehlting J."/>
            <person name="Ellis B."/>
            <person name="Gendler K."/>
            <person name="Goodstein D."/>
            <person name="Gribskov M."/>
            <person name="Grimwood J."/>
            <person name="Groover A."/>
            <person name="Gunter L."/>
            <person name="Hamberger B."/>
            <person name="Heinze B."/>
            <person name="Helariutta Y."/>
            <person name="Henrissat B."/>
            <person name="Holligan D."/>
            <person name="Holt R."/>
            <person name="Huang W."/>
            <person name="Islam-Faridi N."/>
            <person name="Jones S."/>
            <person name="Jones-Rhoades M."/>
            <person name="Jorgensen R."/>
            <person name="Joshi C."/>
            <person name="Kangasjarvi J."/>
            <person name="Karlsson J."/>
            <person name="Kelleher C."/>
            <person name="Kirkpatrick R."/>
            <person name="Kirst M."/>
            <person name="Kohler A."/>
            <person name="Kalluri U."/>
            <person name="Larimer F."/>
            <person name="Leebens-Mack J."/>
            <person name="Leple J.C."/>
            <person name="Locascio P."/>
            <person name="Lou Y."/>
            <person name="Lucas S."/>
            <person name="Martin F."/>
            <person name="Montanini B."/>
            <person name="Napoli C."/>
            <person name="Nelson D.R."/>
            <person name="Nelson C."/>
            <person name="Nieminen K."/>
            <person name="Nilsson O."/>
            <person name="Pereda V."/>
            <person name="Peter G."/>
            <person name="Philippe R."/>
            <person name="Pilate G."/>
            <person name="Poliakov A."/>
            <person name="Razumovskaya J."/>
            <person name="Richardson P."/>
            <person name="Rinaldi C."/>
            <person name="Ritland K."/>
            <person name="Rouze P."/>
            <person name="Ryaboy D."/>
            <person name="Schmutz J."/>
            <person name="Schrader J."/>
            <person name="Segerman B."/>
            <person name="Shin H."/>
            <person name="Siddiqui A."/>
            <person name="Sterky F."/>
            <person name="Terry A."/>
            <person name="Tsai C.J."/>
            <person name="Uberbacher E."/>
            <person name="Unneberg P."/>
            <person name="Vahala J."/>
            <person name="Wall K."/>
            <person name="Wessler S."/>
            <person name="Yang G."/>
            <person name="Yin T."/>
            <person name="Douglas C."/>
            <person name="Marra M."/>
            <person name="Sandberg G."/>
            <person name="Van de Peer Y."/>
            <person name="Rokhsar D."/>
        </authorList>
    </citation>
    <scope>NUCLEOTIDE SEQUENCE [LARGE SCALE GENOMIC DNA]</scope>
    <source>
        <strain evidence="7">cv. Nisqually</strain>
    </source>
</reference>
<dbReference type="Gramene" id="Potri.008G166632.1.v4.1">
    <property type="protein sequence ID" value="Potri.008G166632.1.v4.1"/>
    <property type="gene ID" value="Potri.008G166632.v4.1"/>
</dbReference>
<evidence type="ECO:0000256" key="2">
    <source>
        <dbReference type="ARBA" id="ARBA00022630"/>
    </source>
</evidence>
<dbReference type="GO" id="GO:0003904">
    <property type="term" value="F:deoxyribodipyrimidine photo-lyase activity"/>
    <property type="evidence" value="ECO:0000318"/>
    <property type="project" value="GO_Central"/>
</dbReference>
<dbReference type="PRINTS" id="PR00147">
    <property type="entry name" value="DNAPHOTLYASE"/>
</dbReference>
<dbReference type="PANTHER" id="PTHR11455:SF18">
    <property type="entry name" value="SI:CH1073-390K14.1"/>
    <property type="match status" value="1"/>
</dbReference>
<dbReference type="PANTHER" id="PTHR11455">
    <property type="entry name" value="CRYPTOCHROME"/>
    <property type="match status" value="1"/>
</dbReference>
<dbReference type="Gene3D" id="1.25.40.80">
    <property type="match status" value="1"/>
</dbReference>
<dbReference type="GO" id="GO:0043153">
    <property type="term" value="P:entrainment of circadian clock by photoperiod"/>
    <property type="evidence" value="ECO:0000318"/>
    <property type="project" value="GO_Central"/>
</dbReference>
<gene>
    <name evidence="6" type="ORF">POPTR_008G166632</name>
</gene>
<keyword evidence="7" id="KW-1185">Reference proteome</keyword>
<dbReference type="GO" id="GO:0071949">
    <property type="term" value="F:FAD binding"/>
    <property type="evidence" value="ECO:0000318"/>
    <property type="project" value="GO_Central"/>
</dbReference>
<dbReference type="EMBL" id="CM009297">
    <property type="protein sequence ID" value="RQO94797.1"/>
    <property type="molecule type" value="Genomic_DNA"/>
</dbReference>